<organism evidence="2 3">
    <name type="scientific">Maudiozyma humilis</name>
    <name type="common">Sour dough yeast</name>
    <name type="synonym">Kazachstania humilis</name>
    <dbReference type="NCBI Taxonomy" id="51915"/>
    <lineage>
        <taxon>Eukaryota</taxon>
        <taxon>Fungi</taxon>
        <taxon>Dikarya</taxon>
        <taxon>Ascomycota</taxon>
        <taxon>Saccharomycotina</taxon>
        <taxon>Saccharomycetes</taxon>
        <taxon>Saccharomycetales</taxon>
        <taxon>Saccharomycetaceae</taxon>
        <taxon>Maudiozyma</taxon>
    </lineage>
</organism>
<protein>
    <recommendedName>
        <fullName evidence="1">Thiaminase-2/PQQC domain-containing protein</fullName>
    </recommendedName>
</protein>
<comment type="caution">
    <text evidence="2">The sequence shown here is derived from an EMBL/GenBank/DDBJ whole genome shotgun (WGS) entry which is preliminary data.</text>
</comment>
<evidence type="ECO:0000313" key="3">
    <source>
        <dbReference type="Proteomes" id="UP001377567"/>
    </source>
</evidence>
<name>A0AAV5RZF6_MAUHU</name>
<gene>
    <name evidence="2" type="ORF">DAKH74_027720</name>
</gene>
<dbReference type="InterPro" id="IPR004305">
    <property type="entry name" value="Thiaminase-2/PQQC"/>
</dbReference>
<dbReference type="PANTHER" id="PTHR43198:SF2">
    <property type="entry name" value="SI:CH1073-67J19.1-RELATED"/>
    <property type="match status" value="1"/>
</dbReference>
<dbReference type="Proteomes" id="UP001377567">
    <property type="component" value="Unassembled WGS sequence"/>
</dbReference>
<dbReference type="PANTHER" id="PTHR43198">
    <property type="entry name" value="BIFUNCTIONAL TH2 PROTEIN"/>
    <property type="match status" value="1"/>
</dbReference>
<dbReference type="InterPro" id="IPR050967">
    <property type="entry name" value="Thiamine_Salvage_TenA"/>
</dbReference>
<proteinExistence type="predicted"/>
<dbReference type="Gene3D" id="1.20.910.10">
    <property type="entry name" value="Heme oxygenase-like"/>
    <property type="match status" value="1"/>
</dbReference>
<dbReference type="AlphaFoldDB" id="A0AAV5RZF6"/>
<dbReference type="CDD" id="cd19367">
    <property type="entry name" value="TenA_C_ScTHI20-like"/>
    <property type="match status" value="1"/>
</dbReference>
<dbReference type="InterPro" id="IPR029056">
    <property type="entry name" value="Ribokinase-like"/>
</dbReference>
<dbReference type="SUPFAM" id="SSF48613">
    <property type="entry name" value="Heme oxygenase-like"/>
    <property type="match status" value="1"/>
</dbReference>
<dbReference type="GO" id="GO:0005829">
    <property type="term" value="C:cytosol"/>
    <property type="evidence" value="ECO:0007669"/>
    <property type="project" value="TreeGrafter"/>
</dbReference>
<dbReference type="GO" id="GO:0006772">
    <property type="term" value="P:thiamine metabolic process"/>
    <property type="evidence" value="ECO:0007669"/>
    <property type="project" value="InterPro"/>
</dbReference>
<evidence type="ECO:0000313" key="2">
    <source>
        <dbReference type="EMBL" id="GMM56156.1"/>
    </source>
</evidence>
<dbReference type="InterPro" id="IPR016084">
    <property type="entry name" value="Haem_Oase-like_multi-hlx"/>
</dbReference>
<accession>A0AAV5RZF6</accession>
<sequence length="517" mass="58270">MTYKSVEITSPSPYYLLQKDEQPPSVLVVSDAKSERGFTNEDHIRILAVHGCNSNEYTSKSLVSRLLPDMVAADTAEETNLPARFIKLGYMRDDQLKLSWNAFSELPSTLDSTVVTSGSDLDLSLLGSLNFASLTPFTNKLLVVTVNEVDQYDFFKTSKSTGVGALYNLLGLLKKFTSFDNVLLLNGKDTVICHALYIGNRNEYLGFHSREEITLDSSIVATAILANISKGYTIEEAVYAALEYVQNAVLLGSNGSPNFLYKEVSPAVRMFKDECFVGNSHICSREPIVQKPNIDNFFEFLTGHPLVKPSWETYIHHDFVKQVANNTLPMSKFRFFVEQDYAYLVDYGRIYCIAASKAPSIHDMEEEVQLIGIIRKNGLNPHIHRLKTILGDVDDLYLNNLRRGPALRNYLRYLTEIADNGTWCELIAALTPCMMGYCIAAHLCADNVTAPEGSLYHEWIKIYSDIYDEGMNLGYKFIDLMYKECSGEELDKLIKIWGEVCALETQFWDAALEYNGE</sequence>
<dbReference type="InterPro" id="IPR027574">
    <property type="entry name" value="Thiaminase_II"/>
</dbReference>
<dbReference type="NCBIfam" id="TIGR04306">
    <property type="entry name" value="salvage_TenA"/>
    <property type="match status" value="1"/>
</dbReference>
<reference evidence="2 3" key="1">
    <citation type="journal article" date="2023" name="Elife">
        <title>Identification of key yeast species and microbe-microbe interactions impacting larval growth of Drosophila in the wild.</title>
        <authorList>
            <person name="Mure A."/>
            <person name="Sugiura Y."/>
            <person name="Maeda R."/>
            <person name="Honda K."/>
            <person name="Sakurai N."/>
            <person name="Takahashi Y."/>
            <person name="Watada M."/>
            <person name="Katoh T."/>
            <person name="Gotoh A."/>
            <person name="Gotoh Y."/>
            <person name="Taniguchi I."/>
            <person name="Nakamura K."/>
            <person name="Hayashi T."/>
            <person name="Katayama T."/>
            <person name="Uemura T."/>
            <person name="Hattori Y."/>
        </authorList>
    </citation>
    <scope>NUCLEOTIDE SEQUENCE [LARGE SCALE GENOMIC DNA]</scope>
    <source>
        <strain evidence="2 3">KH-74</strain>
    </source>
</reference>
<evidence type="ECO:0000259" key="1">
    <source>
        <dbReference type="Pfam" id="PF03070"/>
    </source>
</evidence>
<dbReference type="GO" id="GO:0050334">
    <property type="term" value="F:thiaminase activity"/>
    <property type="evidence" value="ECO:0007669"/>
    <property type="project" value="InterPro"/>
</dbReference>
<keyword evidence="3" id="KW-1185">Reference proteome</keyword>
<dbReference type="Gene3D" id="3.40.1190.20">
    <property type="match status" value="1"/>
</dbReference>
<feature type="domain" description="Thiaminase-2/PQQC" evidence="1">
    <location>
        <begin position="304"/>
        <end position="514"/>
    </location>
</feature>
<dbReference type="Pfam" id="PF03070">
    <property type="entry name" value="TENA_THI-4"/>
    <property type="match status" value="1"/>
</dbReference>
<dbReference type="EMBL" id="BTGD01000008">
    <property type="protein sequence ID" value="GMM56156.1"/>
    <property type="molecule type" value="Genomic_DNA"/>
</dbReference>